<evidence type="ECO:0000259" key="1">
    <source>
        <dbReference type="Pfam" id="PF00144"/>
    </source>
</evidence>
<organism evidence="2 3">
    <name type="scientific">Paenibacillus elgii</name>
    <dbReference type="NCBI Taxonomy" id="189691"/>
    <lineage>
        <taxon>Bacteria</taxon>
        <taxon>Bacillati</taxon>
        <taxon>Bacillota</taxon>
        <taxon>Bacilli</taxon>
        <taxon>Bacillales</taxon>
        <taxon>Paenibacillaceae</taxon>
        <taxon>Paenibacillus</taxon>
    </lineage>
</organism>
<dbReference type="AlphaFoldDB" id="A0A2T6G524"/>
<keyword evidence="2" id="KW-0378">Hydrolase</keyword>
<dbReference type="Proteomes" id="UP000244184">
    <property type="component" value="Unassembled WGS sequence"/>
</dbReference>
<evidence type="ECO:0000313" key="3">
    <source>
        <dbReference type="Proteomes" id="UP000244184"/>
    </source>
</evidence>
<gene>
    <name evidence="2" type="ORF">C8Z91_10460</name>
</gene>
<dbReference type="Pfam" id="PF00144">
    <property type="entry name" value="Beta-lactamase"/>
    <property type="match status" value="1"/>
</dbReference>
<sequence length="359" mass="40189">MKVVDLWGGFRNIQTKEPWMEDTLIVVFSATKGFAALALAVAHSRGYIDYDEKVAAYWPEFAQEGKEDITVRQLLAHQAGLCSLDRLHINQIEDLDTASLAKNIAGAKPEWEPGSRHGYHAWTVGGLIGELVRRVDPAHRTLRQFFEEEIANPLHAQFYIGLPESIPSTRLAIVKGVDHPIQLFLNLHKFPKKLLLGFLNPKSLTSRSLVDPKKFVANKNFNTRSLLSIEFASGNGVGQVRDMAKIYSAFALRDSQLNIKTDTFKELMKPAFPPACGFYDYVNRIELAYSLGFWKPFYGYQFGSSDHAFGHPGAGGSFCFADPDAKIGFAYAMNKFGFGMADDPREVALRNAVYRSLDR</sequence>
<dbReference type="GO" id="GO:0016787">
    <property type="term" value="F:hydrolase activity"/>
    <property type="evidence" value="ECO:0007669"/>
    <property type="project" value="UniProtKB-KW"/>
</dbReference>
<dbReference type="InterPro" id="IPR012338">
    <property type="entry name" value="Beta-lactam/transpept-like"/>
</dbReference>
<dbReference type="PANTHER" id="PTHR43319:SF3">
    <property type="entry name" value="BETA-LACTAMASE-RELATED DOMAIN-CONTAINING PROTEIN"/>
    <property type="match status" value="1"/>
</dbReference>
<dbReference type="PANTHER" id="PTHR43319">
    <property type="entry name" value="BETA-LACTAMASE-RELATED"/>
    <property type="match status" value="1"/>
</dbReference>
<protein>
    <submittedName>
        <fullName evidence="2">EstA family serine hydrolase</fullName>
    </submittedName>
</protein>
<accession>A0A2T6G524</accession>
<evidence type="ECO:0000313" key="2">
    <source>
        <dbReference type="EMBL" id="PUA39245.1"/>
    </source>
</evidence>
<dbReference type="EMBL" id="PYHP01000025">
    <property type="protein sequence ID" value="PUA39245.1"/>
    <property type="molecule type" value="Genomic_DNA"/>
</dbReference>
<feature type="domain" description="Beta-lactamase-related" evidence="1">
    <location>
        <begin position="3"/>
        <end position="349"/>
    </location>
</feature>
<proteinExistence type="predicted"/>
<dbReference type="InterPro" id="IPR001466">
    <property type="entry name" value="Beta-lactam-related"/>
</dbReference>
<name>A0A2T6G524_9BACL</name>
<dbReference type="InterPro" id="IPR052907">
    <property type="entry name" value="Beta-lactamase/esterase"/>
</dbReference>
<dbReference type="Gene3D" id="3.40.710.10">
    <property type="entry name" value="DD-peptidase/beta-lactamase superfamily"/>
    <property type="match status" value="1"/>
</dbReference>
<comment type="caution">
    <text evidence="2">The sequence shown here is derived from an EMBL/GenBank/DDBJ whole genome shotgun (WGS) entry which is preliminary data.</text>
</comment>
<dbReference type="SUPFAM" id="SSF56601">
    <property type="entry name" value="beta-lactamase/transpeptidase-like"/>
    <property type="match status" value="1"/>
</dbReference>
<reference evidence="2 3" key="1">
    <citation type="submission" date="2018-03" db="EMBL/GenBank/DDBJ databases">
        <title>Genome sequence of Paenibacillus elgii strain AC13 an antimicrobial compound producing bacteria.</title>
        <authorList>
            <person name="Kurokawa A.S."/>
            <person name="Araujo J.F."/>
            <person name="Costa R.A."/>
            <person name="Ortega D.B."/>
            <person name="Pires A.S."/>
            <person name="Pappas G.J.Jr."/>
            <person name="Franco O.L."/>
            <person name="Barreto C."/>
            <person name="Magalhaes B.S."/>
            <person name="Kruger R.H."/>
        </authorList>
    </citation>
    <scope>NUCLEOTIDE SEQUENCE [LARGE SCALE GENOMIC DNA]</scope>
    <source>
        <strain evidence="2 3">AC13</strain>
    </source>
</reference>